<proteinExistence type="inferred from homology"/>
<dbReference type="PANTHER" id="PTHR42934">
    <property type="entry name" value="GLYCOLATE OXIDASE SUBUNIT GLCD"/>
    <property type="match status" value="1"/>
</dbReference>
<dbReference type="InterPro" id="IPR036318">
    <property type="entry name" value="FAD-bd_PCMH-like_sf"/>
</dbReference>
<dbReference type="InterPro" id="IPR006094">
    <property type="entry name" value="Oxid_FAD_bind_N"/>
</dbReference>
<evidence type="ECO:0000313" key="7">
    <source>
        <dbReference type="EMBL" id="SDT97525.1"/>
    </source>
</evidence>
<dbReference type="Pfam" id="PF01565">
    <property type="entry name" value="FAD_binding_4"/>
    <property type="match status" value="1"/>
</dbReference>
<comment type="similarity">
    <text evidence="2">Belongs to the FAD-binding oxidoreductase/transferase type 4 family.</text>
</comment>
<dbReference type="InterPro" id="IPR016166">
    <property type="entry name" value="FAD-bd_PCMH"/>
</dbReference>
<dbReference type="SUPFAM" id="SSF55103">
    <property type="entry name" value="FAD-linked oxidases, C-terminal domain"/>
    <property type="match status" value="1"/>
</dbReference>
<evidence type="ECO:0000256" key="5">
    <source>
        <dbReference type="ARBA" id="ARBA00023002"/>
    </source>
</evidence>
<dbReference type="Gene3D" id="3.30.70.2740">
    <property type="match status" value="1"/>
</dbReference>
<dbReference type="FunFam" id="1.10.45.10:FF:000001">
    <property type="entry name" value="D-lactate dehydrogenase mitochondrial"/>
    <property type="match status" value="1"/>
</dbReference>
<evidence type="ECO:0000259" key="6">
    <source>
        <dbReference type="PROSITE" id="PS51387"/>
    </source>
</evidence>
<sequence length="459" mass="49758">MGLSGTLYRQLQKISGKQNCTREKEDLLCYAYDSTGTCFLPDAVIFPGSEKEVSRILKFASKERLIVVPRGTGSGMTGGAVPVKGGLVLVTTRMNKIFDVDENNFIVRVQPGVIVADIHKIAEQKGLFYPPDPSSSSVCTIGGNIGECAGGPKAVKYGVTRDYVLGLRAVLPSGEVIQTGVSTAKGVAGYDLTRLIVGSEGTLAVVTEITLKLLPKPDAVKTMAVFFDSMQMAAKTVSNIMREAVVPRCVEYLDEACLHLVQESLSFELPRGIKALLIIELDGDTAGVEKDAKKIKKLCLSCGAMEVMVAKDQTEAQKLWDARKALSPVLYKIATNKINEDIVVPIDKIPEMVQVTQDLQKKFGLKVVSFGHAGDGNIHCNIMYHKADKDESKRAKKAVDELFEATLNLGGTITGEHGVGITKMKYLPMEIGTTQIELMKGIKKVFDPQNILNPGKIFC</sequence>
<dbReference type="PROSITE" id="PS51387">
    <property type="entry name" value="FAD_PCMH"/>
    <property type="match status" value="1"/>
</dbReference>
<name>A0A1H2ER18_9BACT</name>
<dbReference type="Pfam" id="PF02913">
    <property type="entry name" value="FAD-oxidase_C"/>
    <property type="match status" value="1"/>
</dbReference>
<feature type="domain" description="FAD-binding PCMH-type" evidence="6">
    <location>
        <begin position="37"/>
        <end position="216"/>
    </location>
</feature>
<keyword evidence="4" id="KW-0274">FAD</keyword>
<dbReference type="InterPro" id="IPR051914">
    <property type="entry name" value="FAD-linked_OxidoTrans_Type4"/>
</dbReference>
<dbReference type="AlphaFoldDB" id="A0A1H2ER18"/>
<evidence type="ECO:0000256" key="2">
    <source>
        <dbReference type="ARBA" id="ARBA00008000"/>
    </source>
</evidence>
<reference evidence="8" key="1">
    <citation type="submission" date="2016-10" db="EMBL/GenBank/DDBJ databases">
        <authorList>
            <person name="Varghese N."/>
            <person name="Submissions S."/>
        </authorList>
    </citation>
    <scope>NUCLEOTIDE SEQUENCE [LARGE SCALE GENOMIC DNA]</scope>
    <source>
        <strain evidence="8">DSM 3384</strain>
    </source>
</reference>
<evidence type="ECO:0000256" key="3">
    <source>
        <dbReference type="ARBA" id="ARBA00022630"/>
    </source>
</evidence>
<dbReference type="Proteomes" id="UP000199608">
    <property type="component" value="Unassembled WGS sequence"/>
</dbReference>
<dbReference type="Gene3D" id="3.30.465.10">
    <property type="match status" value="1"/>
</dbReference>
<dbReference type="FunFam" id="3.30.70.2740:FF:000001">
    <property type="entry name" value="D-lactate dehydrogenase mitochondrial"/>
    <property type="match status" value="1"/>
</dbReference>
<comment type="cofactor">
    <cofactor evidence="1">
        <name>FAD</name>
        <dbReference type="ChEBI" id="CHEBI:57692"/>
    </cofactor>
</comment>
<accession>A0A1H2ER18</accession>
<dbReference type="InterPro" id="IPR016164">
    <property type="entry name" value="FAD-linked_Oxase-like_C"/>
</dbReference>
<dbReference type="PANTHER" id="PTHR42934:SF3">
    <property type="entry name" value="D-LACTATE DEHYDROGENASE"/>
    <property type="match status" value="1"/>
</dbReference>
<protein>
    <submittedName>
        <fullName evidence="7">Glycolate oxidase</fullName>
    </submittedName>
</protein>
<evidence type="ECO:0000313" key="8">
    <source>
        <dbReference type="Proteomes" id="UP000199608"/>
    </source>
</evidence>
<dbReference type="RefSeq" id="WP_092231787.1">
    <property type="nucleotide sequence ID" value="NZ_FNLL01000003.1"/>
</dbReference>
<dbReference type="GO" id="GO:0071949">
    <property type="term" value="F:FAD binding"/>
    <property type="evidence" value="ECO:0007669"/>
    <property type="project" value="InterPro"/>
</dbReference>
<evidence type="ECO:0000256" key="4">
    <source>
        <dbReference type="ARBA" id="ARBA00022827"/>
    </source>
</evidence>
<dbReference type="EMBL" id="FNLL01000003">
    <property type="protein sequence ID" value="SDT97525.1"/>
    <property type="molecule type" value="Genomic_DNA"/>
</dbReference>
<dbReference type="InterPro" id="IPR004113">
    <property type="entry name" value="FAD-bd_oxidored_4_C"/>
</dbReference>
<keyword evidence="8" id="KW-1185">Reference proteome</keyword>
<dbReference type="InterPro" id="IPR016169">
    <property type="entry name" value="FAD-bd_PCMH_sub2"/>
</dbReference>
<gene>
    <name evidence="7" type="ORF">SAMN04487931_103298</name>
</gene>
<keyword evidence="3" id="KW-0285">Flavoprotein</keyword>
<keyword evidence="5" id="KW-0560">Oxidoreductase</keyword>
<evidence type="ECO:0000256" key="1">
    <source>
        <dbReference type="ARBA" id="ARBA00001974"/>
    </source>
</evidence>
<dbReference type="Gene3D" id="1.10.45.10">
    <property type="entry name" value="Vanillyl-alcohol Oxidase, Chain A, domain 4"/>
    <property type="match status" value="1"/>
</dbReference>
<dbReference type="GO" id="GO:0016491">
    <property type="term" value="F:oxidoreductase activity"/>
    <property type="evidence" value="ECO:0007669"/>
    <property type="project" value="UniProtKB-KW"/>
</dbReference>
<organism evidence="7 8">
    <name type="scientific">Desulfobacula phenolica</name>
    <dbReference type="NCBI Taxonomy" id="90732"/>
    <lineage>
        <taxon>Bacteria</taxon>
        <taxon>Pseudomonadati</taxon>
        <taxon>Thermodesulfobacteriota</taxon>
        <taxon>Desulfobacteria</taxon>
        <taxon>Desulfobacterales</taxon>
        <taxon>Desulfobacteraceae</taxon>
        <taxon>Desulfobacula</taxon>
    </lineage>
</organism>
<dbReference type="InterPro" id="IPR016171">
    <property type="entry name" value="Vanillyl_alc_oxidase_C-sub2"/>
</dbReference>
<dbReference type="SUPFAM" id="SSF56176">
    <property type="entry name" value="FAD-binding/transporter-associated domain-like"/>
    <property type="match status" value="1"/>
</dbReference>